<sequence>MTAIQGLSSVASAPGAGDAPRTIRVHPDDNVAIVVNAFGLPPGTILPDGVVLREFVPQGHKVALADVPAGAPVRRYGEVVGLAIEPIPAGSWVEESRVETPTAPDLDALDLTPHPPAALPTLEGYTFEGYRNPDGTVGTKNILAISISVQCVAGTLDVAIRRIKDELLPRYPHVDDVVGLTHAYGCGVAINAPEAAIPIRTLQNLARNPNFGGEVMVVGLGCEKLVSERLVPDGARAGGVTRLQDEHHAGFGMMLDTIMAMAEERLAVLNERRRETCPVSDLVVGLQCGGSDAFSGVTANPAMGVCADMLVRCGATVLFSEVTEVRDAIHLLVPRAATPEVASALVREMAWYDAYLAKGGADRRANPSPGNKKGGLNNIVEKALGSVAKSGSAPISGVLAPGERVRERGLIFAATPASDFVCGTLQLASGITLQVFSTGRGTPYGLAQAPVIKVATRTELAERWSDLIDFDAGRVATGHMTLEEAGAALFQLIIDVASGRTRPWSDRWGLYNDLTLFNPAPVT</sequence>
<evidence type="ECO:0000256" key="3">
    <source>
        <dbReference type="NCBIfam" id="TIGR03248"/>
    </source>
</evidence>
<evidence type="ECO:0000313" key="7">
    <source>
        <dbReference type="Proteomes" id="UP001236369"/>
    </source>
</evidence>
<dbReference type="PANTHER" id="PTHR30536">
    <property type="entry name" value="ALTRONATE/GALACTARATE DEHYDRATASE"/>
    <property type="match status" value="1"/>
</dbReference>
<dbReference type="InterPro" id="IPR048332">
    <property type="entry name" value="GD_AH_C"/>
</dbReference>
<evidence type="ECO:0000259" key="5">
    <source>
        <dbReference type="SMART" id="SM00858"/>
    </source>
</evidence>
<dbReference type="NCBIfam" id="TIGR03248">
    <property type="entry name" value="galactar-dH20"/>
    <property type="match status" value="1"/>
</dbReference>
<feature type="compositionally biased region" description="Polar residues" evidence="4">
    <location>
        <begin position="1"/>
        <end position="11"/>
    </location>
</feature>
<dbReference type="InterPro" id="IPR013974">
    <property type="entry name" value="SAF"/>
</dbReference>
<dbReference type="CDD" id="cd11613">
    <property type="entry name" value="SAF_AH_GD"/>
    <property type="match status" value="1"/>
</dbReference>
<proteinExistence type="inferred from homology"/>
<keyword evidence="2 6" id="KW-0456">Lyase</keyword>
<keyword evidence="7" id="KW-1185">Reference proteome</keyword>
<dbReference type="PANTHER" id="PTHR30536:SF1">
    <property type="entry name" value="GALACTARATE DEHYDRATASE (L-THREO-FORMING)"/>
    <property type="match status" value="1"/>
</dbReference>
<dbReference type="RefSeq" id="WP_238248648.1">
    <property type="nucleotide sequence ID" value="NZ_BPQX01000021.1"/>
</dbReference>
<gene>
    <name evidence="6" type="ORF">QO016_002069</name>
</gene>
<feature type="domain" description="SAF" evidence="5">
    <location>
        <begin position="29"/>
        <end position="99"/>
    </location>
</feature>
<dbReference type="InterPro" id="IPR017654">
    <property type="entry name" value="GarD-like"/>
</dbReference>
<evidence type="ECO:0000256" key="1">
    <source>
        <dbReference type="ARBA" id="ARBA00010986"/>
    </source>
</evidence>
<reference evidence="6 7" key="1">
    <citation type="submission" date="2023-07" db="EMBL/GenBank/DDBJ databases">
        <title>Genomic Encyclopedia of Type Strains, Phase IV (KMG-IV): sequencing the most valuable type-strain genomes for metagenomic binning, comparative biology and taxonomic classification.</title>
        <authorList>
            <person name="Goeker M."/>
        </authorList>
    </citation>
    <scope>NUCLEOTIDE SEQUENCE [LARGE SCALE GENOMIC DNA]</scope>
    <source>
        <strain evidence="6 7">DSM 19562</strain>
    </source>
</reference>
<dbReference type="EMBL" id="JAUSVV010000003">
    <property type="protein sequence ID" value="MDQ0442575.1"/>
    <property type="molecule type" value="Genomic_DNA"/>
</dbReference>
<feature type="region of interest" description="Disordered" evidence="4">
    <location>
        <begin position="1"/>
        <end position="23"/>
    </location>
</feature>
<evidence type="ECO:0000256" key="4">
    <source>
        <dbReference type="SAM" id="MobiDB-lite"/>
    </source>
</evidence>
<protein>
    <recommendedName>
        <fullName evidence="3">Galactarate dehydratase</fullName>
        <ecNumber evidence="3">4.2.1.42</ecNumber>
    </recommendedName>
</protein>
<name>A0ABU0HJT9_9HYPH</name>
<evidence type="ECO:0000313" key="6">
    <source>
        <dbReference type="EMBL" id="MDQ0442575.1"/>
    </source>
</evidence>
<accession>A0ABU0HJT9</accession>
<dbReference type="Pfam" id="PF20629">
    <property type="entry name" value="GD_AH_C"/>
    <property type="match status" value="1"/>
</dbReference>
<dbReference type="Gene3D" id="2.30.130.110">
    <property type="match status" value="1"/>
</dbReference>
<dbReference type="InterPro" id="IPR007392">
    <property type="entry name" value="GD_AH_second"/>
</dbReference>
<dbReference type="InterPro" id="IPR044144">
    <property type="entry name" value="SAF_UxaA/GarD"/>
</dbReference>
<dbReference type="Pfam" id="PF04295">
    <property type="entry name" value="GD_AH_second"/>
    <property type="match status" value="1"/>
</dbReference>
<organism evidence="6 7">
    <name type="scientific">Methylobacterium persicinum</name>
    <dbReference type="NCBI Taxonomy" id="374426"/>
    <lineage>
        <taxon>Bacteria</taxon>
        <taxon>Pseudomonadati</taxon>
        <taxon>Pseudomonadota</taxon>
        <taxon>Alphaproteobacteria</taxon>
        <taxon>Hyphomicrobiales</taxon>
        <taxon>Methylobacteriaceae</taxon>
        <taxon>Methylobacterium</taxon>
    </lineage>
</organism>
<dbReference type="Pfam" id="PF08666">
    <property type="entry name" value="SAF"/>
    <property type="match status" value="1"/>
</dbReference>
<comment type="caution">
    <text evidence="6">The sequence shown here is derived from an EMBL/GenBank/DDBJ whole genome shotgun (WGS) entry which is preliminary data.</text>
</comment>
<evidence type="ECO:0000256" key="2">
    <source>
        <dbReference type="ARBA" id="ARBA00023239"/>
    </source>
</evidence>
<dbReference type="GO" id="GO:0008867">
    <property type="term" value="F:galactarate dehydratase activity"/>
    <property type="evidence" value="ECO:0007669"/>
    <property type="project" value="UniProtKB-EC"/>
</dbReference>
<comment type="similarity">
    <text evidence="1">Belongs to the UxaA family.</text>
</comment>
<dbReference type="InterPro" id="IPR052172">
    <property type="entry name" value="UxaA_altronate/galactarate_dh"/>
</dbReference>
<dbReference type="Proteomes" id="UP001236369">
    <property type="component" value="Unassembled WGS sequence"/>
</dbReference>
<dbReference type="SMART" id="SM00858">
    <property type="entry name" value="SAF"/>
    <property type="match status" value="1"/>
</dbReference>
<dbReference type="EC" id="4.2.1.42" evidence="3"/>